<comment type="caution">
    <text evidence="2">The sequence shown here is derived from an EMBL/GenBank/DDBJ whole genome shotgun (WGS) entry which is preliminary data.</text>
</comment>
<organism evidence="2 3">
    <name type="scientific">Mycobacterium persicum</name>
    <dbReference type="NCBI Taxonomy" id="1487726"/>
    <lineage>
        <taxon>Bacteria</taxon>
        <taxon>Bacillati</taxon>
        <taxon>Actinomycetota</taxon>
        <taxon>Actinomycetes</taxon>
        <taxon>Mycobacteriales</taxon>
        <taxon>Mycobacteriaceae</taxon>
        <taxon>Mycobacterium</taxon>
    </lineage>
</organism>
<reference evidence="2 3" key="1">
    <citation type="submission" date="2018-09" db="EMBL/GenBank/DDBJ databases">
        <authorList>
            <person name="Tagini F."/>
        </authorList>
    </citation>
    <scope>NUCLEOTIDE SEQUENCE [LARGE SCALE GENOMIC DNA]</scope>
    <source>
        <strain evidence="2 3">MK42</strain>
    </source>
</reference>
<gene>
    <name evidence="2" type="ORF">LAUMK42_00500</name>
</gene>
<accession>A0AB38UM32</accession>
<protein>
    <recommendedName>
        <fullName evidence="1">VapC45 PIN like domain-containing protein</fullName>
    </recommendedName>
</protein>
<name>A0AB38UM32_9MYCO</name>
<proteinExistence type="predicted"/>
<sequence length="155" mass="18063">MLQLDDVTYVVDENLLRVGAALVAVRKDTARFGRTPVGDMLPPGILDTDWIPIVGERGWVVITNDKHLRTRPVEAELAIAHKLKAIHLHGKVGKQSAWAQLTRIVTRWPAIEHHREKAPEGPWWLWVRRRPPWRRRARKRMSEMRRPSTRLMPGW</sequence>
<dbReference type="Proteomes" id="UP000279331">
    <property type="component" value="Unassembled WGS sequence"/>
</dbReference>
<dbReference type="Pfam" id="PF18478">
    <property type="entry name" value="PIN_10"/>
    <property type="match status" value="1"/>
</dbReference>
<feature type="domain" description="VapC45 PIN like" evidence="1">
    <location>
        <begin position="9"/>
        <end position="89"/>
    </location>
</feature>
<dbReference type="RefSeq" id="WP_162877308.1">
    <property type="nucleotide sequence ID" value="NZ_MWKV01000001.1"/>
</dbReference>
<evidence type="ECO:0000313" key="2">
    <source>
        <dbReference type="EMBL" id="VAZ81698.1"/>
    </source>
</evidence>
<evidence type="ECO:0000313" key="3">
    <source>
        <dbReference type="Proteomes" id="UP000279331"/>
    </source>
</evidence>
<dbReference type="AlphaFoldDB" id="A0AB38UM32"/>
<dbReference type="EMBL" id="UPHL01000017">
    <property type="protein sequence ID" value="VAZ81698.1"/>
    <property type="molecule type" value="Genomic_DNA"/>
</dbReference>
<evidence type="ECO:0000259" key="1">
    <source>
        <dbReference type="Pfam" id="PF18478"/>
    </source>
</evidence>
<dbReference type="InterPro" id="IPR041375">
    <property type="entry name" value="VapC45_PIN-like"/>
</dbReference>